<dbReference type="InParanoid" id="A0A0C3MXJ6"/>
<proteinExistence type="predicted"/>
<accession>A0A0C3MXJ6</accession>
<dbReference type="AlphaFoldDB" id="A0A0C3MXJ6"/>
<evidence type="ECO:0000313" key="1">
    <source>
        <dbReference type="EMBL" id="KIN93629.1"/>
    </source>
</evidence>
<keyword evidence="2" id="KW-1185">Reference proteome</keyword>
<dbReference type="OrthoDB" id="10608735at2759"/>
<dbReference type="EMBL" id="KN832150">
    <property type="protein sequence ID" value="KIN93629.1"/>
    <property type="molecule type" value="Genomic_DNA"/>
</dbReference>
<reference evidence="1 2" key="1">
    <citation type="submission" date="2014-04" db="EMBL/GenBank/DDBJ databases">
        <authorList>
            <consortium name="DOE Joint Genome Institute"/>
            <person name="Kuo A."/>
            <person name="Kohler A."/>
            <person name="Costa M.D."/>
            <person name="Nagy L.G."/>
            <person name="Floudas D."/>
            <person name="Copeland A."/>
            <person name="Barry K.W."/>
            <person name="Cichocki N."/>
            <person name="Veneault-Fourrey C."/>
            <person name="LaButti K."/>
            <person name="Lindquist E.A."/>
            <person name="Lipzen A."/>
            <person name="Lundell T."/>
            <person name="Morin E."/>
            <person name="Murat C."/>
            <person name="Sun H."/>
            <person name="Tunlid A."/>
            <person name="Henrissat B."/>
            <person name="Grigoriev I.V."/>
            <person name="Hibbett D.S."/>
            <person name="Martin F."/>
            <person name="Nordberg H.P."/>
            <person name="Cantor M.N."/>
            <person name="Hua S.X."/>
        </authorList>
    </citation>
    <scope>NUCLEOTIDE SEQUENCE [LARGE SCALE GENOMIC DNA]</scope>
    <source>
        <strain evidence="1 2">Marx 270</strain>
    </source>
</reference>
<organism evidence="1 2">
    <name type="scientific">Pisolithus tinctorius Marx 270</name>
    <dbReference type="NCBI Taxonomy" id="870435"/>
    <lineage>
        <taxon>Eukaryota</taxon>
        <taxon>Fungi</taxon>
        <taxon>Dikarya</taxon>
        <taxon>Basidiomycota</taxon>
        <taxon>Agaricomycotina</taxon>
        <taxon>Agaricomycetes</taxon>
        <taxon>Agaricomycetidae</taxon>
        <taxon>Boletales</taxon>
        <taxon>Sclerodermatineae</taxon>
        <taxon>Pisolithaceae</taxon>
        <taxon>Pisolithus</taxon>
    </lineage>
</organism>
<dbReference type="Proteomes" id="UP000054217">
    <property type="component" value="Unassembled WGS sequence"/>
</dbReference>
<reference evidence="2" key="2">
    <citation type="submission" date="2015-01" db="EMBL/GenBank/DDBJ databases">
        <title>Evolutionary Origins and Diversification of the Mycorrhizal Mutualists.</title>
        <authorList>
            <consortium name="DOE Joint Genome Institute"/>
            <consortium name="Mycorrhizal Genomics Consortium"/>
            <person name="Kohler A."/>
            <person name="Kuo A."/>
            <person name="Nagy L.G."/>
            <person name="Floudas D."/>
            <person name="Copeland A."/>
            <person name="Barry K.W."/>
            <person name="Cichocki N."/>
            <person name="Veneault-Fourrey C."/>
            <person name="LaButti K."/>
            <person name="Lindquist E.A."/>
            <person name="Lipzen A."/>
            <person name="Lundell T."/>
            <person name="Morin E."/>
            <person name="Murat C."/>
            <person name="Riley R."/>
            <person name="Ohm R."/>
            <person name="Sun H."/>
            <person name="Tunlid A."/>
            <person name="Henrissat B."/>
            <person name="Grigoriev I.V."/>
            <person name="Hibbett D.S."/>
            <person name="Martin F."/>
        </authorList>
    </citation>
    <scope>NUCLEOTIDE SEQUENCE [LARGE SCALE GENOMIC DNA]</scope>
    <source>
        <strain evidence="2">Marx 270</strain>
    </source>
</reference>
<gene>
    <name evidence="1" type="ORF">M404DRAFT_487348</name>
</gene>
<sequence>MSFIVHFLSDGRSIQSHLGDDIGGCLLFLWHGHRFCPTLNAGEYLACHIQQLSREVLRDISRGGIHRRLCSVDTAVDDDVQAPTQPFRCECEGNLRGQRPKFKASITLIPSHSQRRLPENICKQHQPQWRAVWSPKKYTQNPN</sequence>
<dbReference type="HOGENOM" id="CLU_1806988_0_0_1"/>
<protein>
    <submittedName>
        <fullName evidence="1">Uncharacterized protein</fullName>
    </submittedName>
</protein>
<name>A0A0C3MXJ6_PISTI</name>
<evidence type="ECO:0000313" key="2">
    <source>
        <dbReference type="Proteomes" id="UP000054217"/>
    </source>
</evidence>